<keyword evidence="2 4" id="KW-0862">Zinc</keyword>
<comment type="cofactor">
    <cofactor evidence="4">
        <name>Zn(2+)</name>
        <dbReference type="ChEBI" id="CHEBI:29105"/>
    </cofactor>
</comment>
<organism evidence="6 7">
    <name type="scientific">Hydrogenispora ethanolica</name>
    <dbReference type="NCBI Taxonomy" id="1082276"/>
    <lineage>
        <taxon>Bacteria</taxon>
        <taxon>Bacillati</taxon>
        <taxon>Bacillota</taxon>
        <taxon>Hydrogenispora</taxon>
    </lineage>
</organism>
<evidence type="ECO:0000313" key="6">
    <source>
        <dbReference type="EMBL" id="TCL76280.1"/>
    </source>
</evidence>
<dbReference type="RefSeq" id="WP_132012471.1">
    <property type="nucleotide sequence ID" value="NZ_SLUN01000002.1"/>
</dbReference>
<keyword evidence="1 4" id="KW-0479">Metal-binding</keyword>
<dbReference type="SUPFAM" id="SSF50129">
    <property type="entry name" value="GroES-like"/>
    <property type="match status" value="1"/>
</dbReference>
<evidence type="ECO:0000259" key="5">
    <source>
        <dbReference type="SMART" id="SM00829"/>
    </source>
</evidence>
<dbReference type="EMBL" id="SLUN01000002">
    <property type="protein sequence ID" value="TCL76280.1"/>
    <property type="molecule type" value="Genomic_DNA"/>
</dbReference>
<sequence length="346" mass="37572">MKAAVLYGQRDIQYTEVETPRPGAGELLVRMRATGVCGSDLPRVLGTGAHFYPIILGHEFSGEVVETGGQVTGVAVGDRIAGAPLVPCFHCDDCWNGNYSQCKNYTFIGSRIPGSWAEYVKLPARNAVKLPEGVSYEQGALFEPTTVALHGLFVMDFRGGADVAVIGAGTIGLLALQCARILGARRIFAFDIEERRLELAKEYGADVCIHTGAAEFREAAREATHGRGFPMVIETGGVEFTEKLSLELAGNKGAVMFIGTPSKSISLAPREFEHINRKELTVRGSWMSYSAPFPGREWELAGVYFQEGKLRHRELIDRIVPLAEIGEAFKDLAIPGKVSGKILLRG</sequence>
<name>A0A4R1SBA2_HYDET</name>
<dbReference type="PROSITE" id="PS00059">
    <property type="entry name" value="ADH_ZINC"/>
    <property type="match status" value="1"/>
</dbReference>
<evidence type="ECO:0000256" key="1">
    <source>
        <dbReference type="ARBA" id="ARBA00022723"/>
    </source>
</evidence>
<dbReference type="GO" id="GO:0016491">
    <property type="term" value="F:oxidoreductase activity"/>
    <property type="evidence" value="ECO:0007669"/>
    <property type="project" value="UniProtKB-KW"/>
</dbReference>
<dbReference type="InterPro" id="IPR050129">
    <property type="entry name" value="Zn_alcohol_dh"/>
</dbReference>
<dbReference type="Proteomes" id="UP000295008">
    <property type="component" value="Unassembled WGS sequence"/>
</dbReference>
<dbReference type="AlphaFoldDB" id="A0A4R1SBA2"/>
<keyword evidence="7" id="KW-1185">Reference proteome</keyword>
<dbReference type="PANTHER" id="PTHR43401">
    <property type="entry name" value="L-THREONINE 3-DEHYDROGENASE"/>
    <property type="match status" value="1"/>
</dbReference>
<comment type="similarity">
    <text evidence="4">Belongs to the zinc-containing alcohol dehydrogenase family.</text>
</comment>
<feature type="domain" description="Enoyl reductase (ER)" evidence="5">
    <location>
        <begin position="8"/>
        <end position="344"/>
    </location>
</feature>
<dbReference type="GO" id="GO:0008270">
    <property type="term" value="F:zinc ion binding"/>
    <property type="evidence" value="ECO:0007669"/>
    <property type="project" value="InterPro"/>
</dbReference>
<dbReference type="PANTHER" id="PTHR43401:SF2">
    <property type="entry name" value="L-THREONINE 3-DEHYDROGENASE"/>
    <property type="match status" value="1"/>
</dbReference>
<dbReference type="Gene3D" id="3.90.180.10">
    <property type="entry name" value="Medium-chain alcohol dehydrogenases, catalytic domain"/>
    <property type="match status" value="1"/>
</dbReference>
<proteinExistence type="inferred from homology"/>
<dbReference type="InterPro" id="IPR011032">
    <property type="entry name" value="GroES-like_sf"/>
</dbReference>
<dbReference type="Pfam" id="PF00107">
    <property type="entry name" value="ADH_zinc_N"/>
    <property type="match status" value="1"/>
</dbReference>
<evidence type="ECO:0000256" key="4">
    <source>
        <dbReference type="RuleBase" id="RU361277"/>
    </source>
</evidence>
<dbReference type="InterPro" id="IPR013154">
    <property type="entry name" value="ADH-like_N"/>
</dbReference>
<dbReference type="Pfam" id="PF08240">
    <property type="entry name" value="ADH_N"/>
    <property type="match status" value="1"/>
</dbReference>
<dbReference type="SMART" id="SM00829">
    <property type="entry name" value="PKS_ER"/>
    <property type="match status" value="1"/>
</dbReference>
<gene>
    <name evidence="6" type="ORF">EDC14_100233</name>
</gene>
<dbReference type="CDD" id="cd08236">
    <property type="entry name" value="sugar_DH"/>
    <property type="match status" value="1"/>
</dbReference>
<dbReference type="InterPro" id="IPR013149">
    <property type="entry name" value="ADH-like_C"/>
</dbReference>
<evidence type="ECO:0000256" key="2">
    <source>
        <dbReference type="ARBA" id="ARBA00022833"/>
    </source>
</evidence>
<keyword evidence="3" id="KW-0560">Oxidoreductase</keyword>
<dbReference type="Gene3D" id="3.40.50.720">
    <property type="entry name" value="NAD(P)-binding Rossmann-like Domain"/>
    <property type="match status" value="1"/>
</dbReference>
<dbReference type="InterPro" id="IPR036291">
    <property type="entry name" value="NAD(P)-bd_dom_sf"/>
</dbReference>
<protein>
    <submittedName>
        <fullName evidence="6">L-iditol 2-dehydrogenase</fullName>
    </submittedName>
</protein>
<comment type="caution">
    <text evidence="6">The sequence shown here is derived from an EMBL/GenBank/DDBJ whole genome shotgun (WGS) entry which is preliminary data.</text>
</comment>
<evidence type="ECO:0000313" key="7">
    <source>
        <dbReference type="Proteomes" id="UP000295008"/>
    </source>
</evidence>
<evidence type="ECO:0000256" key="3">
    <source>
        <dbReference type="ARBA" id="ARBA00023002"/>
    </source>
</evidence>
<reference evidence="6 7" key="1">
    <citation type="submission" date="2019-03" db="EMBL/GenBank/DDBJ databases">
        <title>Genomic Encyclopedia of Type Strains, Phase IV (KMG-IV): sequencing the most valuable type-strain genomes for metagenomic binning, comparative biology and taxonomic classification.</title>
        <authorList>
            <person name="Goeker M."/>
        </authorList>
    </citation>
    <scope>NUCLEOTIDE SEQUENCE [LARGE SCALE GENOMIC DNA]</scope>
    <source>
        <strain evidence="6 7">LX-B</strain>
    </source>
</reference>
<dbReference type="InterPro" id="IPR020843">
    <property type="entry name" value="ER"/>
</dbReference>
<accession>A0A4R1SBA2</accession>
<dbReference type="InterPro" id="IPR002328">
    <property type="entry name" value="ADH_Zn_CS"/>
</dbReference>
<dbReference type="OrthoDB" id="1674659at2"/>
<dbReference type="SUPFAM" id="SSF51735">
    <property type="entry name" value="NAD(P)-binding Rossmann-fold domains"/>
    <property type="match status" value="1"/>
</dbReference>